<accession>A0A3G5AG28</accession>
<dbReference type="EC" id="2.4.1.16" evidence="2"/>
<keyword evidence="7 10" id="KW-1133">Transmembrane helix</keyword>
<evidence type="ECO:0000256" key="4">
    <source>
        <dbReference type="ARBA" id="ARBA00022676"/>
    </source>
</evidence>
<dbReference type="InterPro" id="IPR029044">
    <property type="entry name" value="Nucleotide-diphossugar_trans"/>
</dbReference>
<feature type="transmembrane region" description="Helical" evidence="10">
    <location>
        <begin position="484"/>
        <end position="501"/>
    </location>
</feature>
<dbReference type="PANTHER" id="PTHR22914">
    <property type="entry name" value="CHITIN SYNTHASE"/>
    <property type="match status" value="1"/>
</dbReference>
<keyword evidence="4" id="KW-0328">Glycosyltransferase</keyword>
<evidence type="ECO:0000256" key="8">
    <source>
        <dbReference type="ARBA" id="ARBA00023136"/>
    </source>
</evidence>
<keyword evidence="8 10" id="KW-0472">Membrane</keyword>
<dbReference type="Pfam" id="PF01644">
    <property type="entry name" value="Chitin_synth_1"/>
    <property type="match status" value="1"/>
</dbReference>
<evidence type="ECO:0000256" key="6">
    <source>
        <dbReference type="ARBA" id="ARBA00022692"/>
    </source>
</evidence>
<dbReference type="GO" id="GO:0006031">
    <property type="term" value="P:chitin biosynthetic process"/>
    <property type="evidence" value="ECO:0007669"/>
    <property type="project" value="TreeGrafter"/>
</dbReference>
<evidence type="ECO:0000256" key="3">
    <source>
        <dbReference type="ARBA" id="ARBA00022475"/>
    </source>
</evidence>
<evidence type="ECO:0000256" key="10">
    <source>
        <dbReference type="SAM" id="Phobius"/>
    </source>
</evidence>
<evidence type="ECO:0000256" key="1">
    <source>
        <dbReference type="ARBA" id="ARBA00004651"/>
    </source>
</evidence>
<keyword evidence="6 10" id="KW-0812">Transmembrane</keyword>
<feature type="transmembrane region" description="Helical" evidence="10">
    <location>
        <begin position="448"/>
        <end position="472"/>
    </location>
</feature>
<dbReference type="InterPro" id="IPR004835">
    <property type="entry name" value="Chitin_synth"/>
</dbReference>
<feature type="transmembrane region" description="Helical" evidence="10">
    <location>
        <begin position="563"/>
        <end position="581"/>
    </location>
</feature>
<feature type="transmembrane region" description="Helical" evidence="10">
    <location>
        <begin position="587"/>
        <end position="614"/>
    </location>
</feature>
<dbReference type="SUPFAM" id="SSF53448">
    <property type="entry name" value="Nucleotide-diphospho-sugar transferases"/>
    <property type="match status" value="1"/>
</dbReference>
<dbReference type="EMBL" id="MK072405">
    <property type="protein sequence ID" value="AYV84339.1"/>
    <property type="molecule type" value="Genomic_DNA"/>
</dbReference>
<dbReference type="PANTHER" id="PTHR22914:SF9">
    <property type="entry name" value="CHITIN SYNTHASE 1"/>
    <property type="match status" value="1"/>
</dbReference>
<evidence type="ECO:0000256" key="9">
    <source>
        <dbReference type="ARBA" id="ARBA00023316"/>
    </source>
</evidence>
<evidence type="ECO:0000256" key="2">
    <source>
        <dbReference type="ARBA" id="ARBA00012543"/>
    </source>
</evidence>
<name>A0A3G5AG28_9VIRU</name>
<organism evidence="11">
    <name type="scientific">Hyperionvirus sp</name>
    <dbReference type="NCBI Taxonomy" id="2487770"/>
    <lineage>
        <taxon>Viruses</taxon>
        <taxon>Varidnaviria</taxon>
        <taxon>Bamfordvirae</taxon>
        <taxon>Nucleocytoviricota</taxon>
        <taxon>Megaviricetes</taxon>
        <taxon>Imitervirales</taxon>
        <taxon>Mimiviridae</taxon>
        <taxon>Klosneuvirinae</taxon>
    </lineage>
</organism>
<evidence type="ECO:0000313" key="11">
    <source>
        <dbReference type="EMBL" id="AYV84339.1"/>
    </source>
</evidence>
<keyword evidence="5" id="KW-0808">Transferase</keyword>
<keyword evidence="3" id="KW-1003">Cell membrane</keyword>
<evidence type="ECO:0000256" key="5">
    <source>
        <dbReference type="ARBA" id="ARBA00022679"/>
    </source>
</evidence>
<gene>
    <name evidence="11" type="ORF">Hyperionvirus23_6</name>
</gene>
<keyword evidence="9" id="KW-0961">Cell wall biogenesis/degradation</keyword>
<feature type="transmembrane region" description="Helical" evidence="10">
    <location>
        <begin position="651"/>
        <end position="671"/>
    </location>
</feature>
<protein>
    <recommendedName>
        <fullName evidence="2">chitin synthase</fullName>
        <ecNumber evidence="2">2.4.1.16</ecNumber>
    </recommendedName>
</protein>
<feature type="transmembrane region" description="Helical" evidence="10">
    <location>
        <begin position="521"/>
        <end position="543"/>
    </location>
</feature>
<feature type="transmembrane region" description="Helical" evidence="10">
    <location>
        <begin position="683"/>
        <end position="706"/>
    </location>
</feature>
<evidence type="ECO:0000256" key="7">
    <source>
        <dbReference type="ARBA" id="ARBA00022989"/>
    </source>
</evidence>
<sequence length="739" mass="83765">MLCECKREIGSESLFCSFCGKKVARVEIMDGPFEQGMDAAYGMKFEHTVCYEYRGQKHFRPNADVKYWREDKHVSGDGKRGGVAIDFDRDNEKMLSILVPFYNEEAAELMMTLNSIYPDFASLKALGFDVHILLVMDGWWKASESMKGLMCQFFKSNQCDVGAWWDAIRPIGVGDDLSECVGTFVVQRMMAGGESIASINIGDHLMKMSLLVKRDNRRKINGHDWMLSSFAEFYKSKFVFLTDCGTLFGGKCLTLLARELLKRPHCTAVSGRQRIMTAEQQGSKEWWGVGWGALFRAAQSYDYECSLASFVGAFSLFGMLPVIPGPCGLYRYDAIKKHAVQFYIDAVAAHPSECGILLANLNLAEDRVLSYAAVLKTDEDSYTCYVPEAVFYFAAETTPLMLFQQRRRWINGTIAGYLWLLSKPSIIWTSGLQLVNKPFLTLLLVCQLFMYLAVAISPAIFVSSFYWSSAWAGDRFFKADFEKYYIPEVLSCAYILIYVAFVVKHASPDQKPAVSGPFVRFITVVNMLAMMIIIASLASGLNVTWEARKEAWLSFSGLGLEDWVIFLILFALIGPFILALFHSPKSFVYMLLCVVQFYLLLPTMVTFIGVYALSRVWDLSWGNRPSEKSSLKATQTAEVQRMNNEKIIRSGTIIAYGIMFVNLVIGAALAWPYYSTYQRELSLIALAFFVFAWSAIQMVFSSVYFIGRNLRRLQRIVCRWCCIKLCCCYSKKEWETGEA</sequence>
<dbReference type="GO" id="GO:0004100">
    <property type="term" value="F:chitin synthase activity"/>
    <property type="evidence" value="ECO:0007669"/>
    <property type="project" value="UniProtKB-EC"/>
</dbReference>
<dbReference type="GO" id="GO:0005886">
    <property type="term" value="C:plasma membrane"/>
    <property type="evidence" value="ECO:0007669"/>
    <property type="project" value="UniProtKB-SubCell"/>
</dbReference>
<comment type="subcellular location">
    <subcellularLocation>
        <location evidence="1">Cell membrane</location>
        <topology evidence="1">Multi-pass membrane protein</topology>
    </subcellularLocation>
</comment>
<proteinExistence type="predicted"/>
<reference evidence="11" key="1">
    <citation type="submission" date="2018-10" db="EMBL/GenBank/DDBJ databases">
        <title>Hidden diversity of soil giant viruses.</title>
        <authorList>
            <person name="Schulz F."/>
            <person name="Alteio L."/>
            <person name="Goudeau D."/>
            <person name="Ryan E.M."/>
            <person name="Malmstrom R.R."/>
            <person name="Blanchard J."/>
            <person name="Woyke T."/>
        </authorList>
    </citation>
    <scope>NUCLEOTIDE SEQUENCE</scope>
    <source>
        <strain evidence="11">HYV1</strain>
    </source>
</reference>
<dbReference type="GO" id="GO:0071555">
    <property type="term" value="P:cell wall organization"/>
    <property type="evidence" value="ECO:0007669"/>
    <property type="project" value="UniProtKB-KW"/>
</dbReference>